<comment type="caution">
    <text evidence="1">The sequence shown here is derived from an EMBL/GenBank/DDBJ whole genome shotgun (WGS) entry which is preliminary data.</text>
</comment>
<proteinExistence type="predicted"/>
<evidence type="ECO:0000313" key="1">
    <source>
        <dbReference type="EMBL" id="KAL1123303.1"/>
    </source>
</evidence>
<keyword evidence="2" id="KW-1185">Reference proteome</keyword>
<protein>
    <submittedName>
        <fullName evidence="1">Uncharacterized protein</fullName>
    </submittedName>
</protein>
<name>A0ABD0Y7D8_9HEMI</name>
<sequence length="143" mass="15631">MKSCRSKSIDTESFRIVAVVGGGVEVPTPKARLSSFEMPNTGSRFNLWNSLDGPLCRTTGSHPDAINLGNFSLGVSVESWTRSRTLGAVPADLPAPIETFLLTEKCSSIVREVPIRFPPFAILVQSKHTVFRVLPVAYLLDTR</sequence>
<dbReference type="EMBL" id="JBFDAA010000012">
    <property type="protein sequence ID" value="KAL1123303.1"/>
    <property type="molecule type" value="Genomic_DNA"/>
</dbReference>
<reference evidence="1 2" key="1">
    <citation type="submission" date="2024-07" db="EMBL/GenBank/DDBJ databases">
        <title>Chromosome-level genome assembly of the water stick insect Ranatra chinensis (Heteroptera: Nepidae).</title>
        <authorList>
            <person name="Liu X."/>
        </authorList>
    </citation>
    <scope>NUCLEOTIDE SEQUENCE [LARGE SCALE GENOMIC DNA]</scope>
    <source>
        <strain evidence="1">Cailab_2021Rc</strain>
        <tissue evidence="1">Muscle</tissue>
    </source>
</reference>
<accession>A0ABD0Y7D8</accession>
<dbReference type="Proteomes" id="UP001558652">
    <property type="component" value="Unassembled WGS sequence"/>
</dbReference>
<dbReference type="AlphaFoldDB" id="A0ABD0Y7D8"/>
<organism evidence="1 2">
    <name type="scientific">Ranatra chinensis</name>
    <dbReference type="NCBI Taxonomy" id="642074"/>
    <lineage>
        <taxon>Eukaryota</taxon>
        <taxon>Metazoa</taxon>
        <taxon>Ecdysozoa</taxon>
        <taxon>Arthropoda</taxon>
        <taxon>Hexapoda</taxon>
        <taxon>Insecta</taxon>
        <taxon>Pterygota</taxon>
        <taxon>Neoptera</taxon>
        <taxon>Paraneoptera</taxon>
        <taxon>Hemiptera</taxon>
        <taxon>Heteroptera</taxon>
        <taxon>Panheteroptera</taxon>
        <taxon>Nepomorpha</taxon>
        <taxon>Nepidae</taxon>
        <taxon>Ranatrinae</taxon>
        <taxon>Ranatra</taxon>
    </lineage>
</organism>
<gene>
    <name evidence="1" type="ORF">AAG570_002389</name>
</gene>
<evidence type="ECO:0000313" key="2">
    <source>
        <dbReference type="Proteomes" id="UP001558652"/>
    </source>
</evidence>